<dbReference type="AlphaFoldDB" id="A0A4C1SF19"/>
<proteinExistence type="predicted"/>
<name>A0A4C1SF19_EUMVA</name>
<evidence type="ECO:0000313" key="1">
    <source>
        <dbReference type="EMBL" id="GBP00749.1"/>
    </source>
</evidence>
<dbReference type="EMBL" id="BGZK01006802">
    <property type="protein sequence ID" value="GBP00749.1"/>
    <property type="molecule type" value="Genomic_DNA"/>
</dbReference>
<comment type="caution">
    <text evidence="1">The sequence shown here is derived from an EMBL/GenBank/DDBJ whole genome shotgun (WGS) entry which is preliminary data.</text>
</comment>
<sequence>MSSSDRCEFDLRQYLPLGPNLTVDQIHREFRASSFLPSSFQRPGIPNKWLEADKSYKLTSPHTTMLQPNRHLNHGWQSFSLESPWGYQPPWYRYYNPRWGSKSNPIQPYA</sequence>
<gene>
    <name evidence="1" type="ORF">EVAR_74028_1</name>
</gene>
<evidence type="ECO:0000313" key="2">
    <source>
        <dbReference type="Proteomes" id="UP000299102"/>
    </source>
</evidence>
<protein>
    <submittedName>
        <fullName evidence="1">Uncharacterized protein</fullName>
    </submittedName>
</protein>
<accession>A0A4C1SF19</accession>
<keyword evidence="2" id="KW-1185">Reference proteome</keyword>
<organism evidence="1 2">
    <name type="scientific">Eumeta variegata</name>
    <name type="common">Bagworm moth</name>
    <name type="synonym">Eumeta japonica</name>
    <dbReference type="NCBI Taxonomy" id="151549"/>
    <lineage>
        <taxon>Eukaryota</taxon>
        <taxon>Metazoa</taxon>
        <taxon>Ecdysozoa</taxon>
        <taxon>Arthropoda</taxon>
        <taxon>Hexapoda</taxon>
        <taxon>Insecta</taxon>
        <taxon>Pterygota</taxon>
        <taxon>Neoptera</taxon>
        <taxon>Endopterygota</taxon>
        <taxon>Lepidoptera</taxon>
        <taxon>Glossata</taxon>
        <taxon>Ditrysia</taxon>
        <taxon>Tineoidea</taxon>
        <taxon>Psychidae</taxon>
        <taxon>Oiketicinae</taxon>
        <taxon>Eumeta</taxon>
    </lineage>
</organism>
<dbReference type="Proteomes" id="UP000299102">
    <property type="component" value="Unassembled WGS sequence"/>
</dbReference>
<reference evidence="1 2" key="1">
    <citation type="journal article" date="2019" name="Commun. Biol.">
        <title>The bagworm genome reveals a unique fibroin gene that provides high tensile strength.</title>
        <authorList>
            <person name="Kono N."/>
            <person name="Nakamura H."/>
            <person name="Ohtoshi R."/>
            <person name="Tomita M."/>
            <person name="Numata K."/>
            <person name="Arakawa K."/>
        </authorList>
    </citation>
    <scope>NUCLEOTIDE SEQUENCE [LARGE SCALE GENOMIC DNA]</scope>
</reference>